<gene>
    <name evidence="8" type="ORF">POF50_008545</name>
</gene>
<evidence type="ECO:0000256" key="2">
    <source>
        <dbReference type="ARBA" id="ARBA00022692"/>
    </source>
</evidence>
<reference evidence="8" key="1">
    <citation type="submission" date="2023-05" db="EMBL/GenBank/DDBJ databases">
        <title>Streptantibioticus silvisoli sp. nov., acidotolerant actinomycetes 1 from pine litter.</title>
        <authorList>
            <person name="Swiecimska M."/>
            <person name="Golinska P."/>
            <person name="Sangal V."/>
            <person name="Wachnowicz B."/>
            <person name="Goodfellow M."/>
        </authorList>
    </citation>
    <scope>NUCLEOTIDE SEQUENCE</scope>
    <source>
        <strain evidence="8">SL13</strain>
    </source>
</reference>
<dbReference type="RefSeq" id="WP_271312246.1">
    <property type="nucleotide sequence ID" value="NZ_JABXJJ020000009.1"/>
</dbReference>
<name>A0AA90H208_9ACTN</name>
<keyword evidence="5" id="KW-0046">Antibiotic resistance</keyword>
<evidence type="ECO:0000256" key="6">
    <source>
        <dbReference type="RuleBase" id="RU361157"/>
    </source>
</evidence>
<organism evidence="8">
    <name type="scientific">Streptantibioticus silvisoli</name>
    <dbReference type="NCBI Taxonomy" id="2705255"/>
    <lineage>
        <taxon>Bacteria</taxon>
        <taxon>Bacillati</taxon>
        <taxon>Actinomycetota</taxon>
        <taxon>Actinomycetes</taxon>
        <taxon>Kitasatosporales</taxon>
        <taxon>Streptomycetaceae</taxon>
        <taxon>Streptantibioticus</taxon>
    </lineage>
</organism>
<dbReference type="GO" id="GO:0043190">
    <property type="term" value="C:ATP-binding cassette (ABC) transporter complex"/>
    <property type="evidence" value="ECO:0007669"/>
    <property type="project" value="InterPro"/>
</dbReference>
<feature type="transmembrane region" description="Helical" evidence="6">
    <location>
        <begin position="224"/>
        <end position="245"/>
    </location>
</feature>
<dbReference type="InterPro" id="IPR000412">
    <property type="entry name" value="ABC_2_transport"/>
</dbReference>
<proteinExistence type="inferred from homology"/>
<keyword evidence="3 6" id="KW-1133">Transmembrane helix</keyword>
<evidence type="ECO:0000256" key="1">
    <source>
        <dbReference type="ARBA" id="ARBA00004141"/>
    </source>
</evidence>
<sequence length="250" mass="26706">MLRDIWIIFFRESAQRTRQSFWLVVGLVQPLLYMALYGPLVTKLIAVPGHGWSVFVPALLLQAALTQSMFVGIALLVEYRAGVLGRLFSTPVRHAAVLLGKLLSIAVVVAALSLMIIFLCHVFFRLPVPVIGVAMSLALNVAVAVAVAAFSYSLALMTKNEQSLNTTLSTLMLPLLLLSGAFLPITRENSPGWLYAASRCNPISYVLDASRACLRGDLGATAVYAGAGTAGGLVLAGVLAGLAVFRRDHP</sequence>
<keyword evidence="6" id="KW-1003">Cell membrane</keyword>
<feature type="transmembrane region" description="Helical" evidence="6">
    <location>
        <begin position="130"/>
        <end position="152"/>
    </location>
</feature>
<dbReference type="InterPro" id="IPR051784">
    <property type="entry name" value="Nod_factor_ABC_transporter"/>
</dbReference>
<dbReference type="GO" id="GO:0140359">
    <property type="term" value="F:ABC-type transporter activity"/>
    <property type="evidence" value="ECO:0007669"/>
    <property type="project" value="InterPro"/>
</dbReference>
<keyword evidence="2 6" id="KW-0812">Transmembrane</keyword>
<comment type="caution">
    <text evidence="8">The sequence shown here is derived from an EMBL/GenBank/DDBJ whole genome shotgun (WGS) entry which is preliminary data.</text>
</comment>
<dbReference type="AlphaFoldDB" id="A0AA90H208"/>
<dbReference type="PIRSF" id="PIRSF006648">
    <property type="entry name" value="DrrB"/>
    <property type="match status" value="1"/>
</dbReference>
<dbReference type="PANTHER" id="PTHR43229:SF2">
    <property type="entry name" value="NODULATION PROTEIN J"/>
    <property type="match status" value="1"/>
</dbReference>
<evidence type="ECO:0000256" key="3">
    <source>
        <dbReference type="ARBA" id="ARBA00022989"/>
    </source>
</evidence>
<dbReference type="PROSITE" id="PS51012">
    <property type="entry name" value="ABC_TM2"/>
    <property type="match status" value="1"/>
</dbReference>
<feature type="transmembrane region" description="Helical" evidence="6">
    <location>
        <begin position="164"/>
        <end position="185"/>
    </location>
</feature>
<feature type="transmembrane region" description="Helical" evidence="6">
    <location>
        <begin position="21"/>
        <end position="40"/>
    </location>
</feature>
<dbReference type="EMBL" id="JABXJJ020000009">
    <property type="protein sequence ID" value="MDI5969394.1"/>
    <property type="molecule type" value="Genomic_DNA"/>
</dbReference>
<accession>A0AA90H208</accession>
<dbReference type="InterPro" id="IPR047817">
    <property type="entry name" value="ABC2_TM_bact-type"/>
</dbReference>
<keyword evidence="4 6" id="KW-0472">Membrane</keyword>
<keyword evidence="6" id="KW-0813">Transport</keyword>
<dbReference type="PANTHER" id="PTHR43229">
    <property type="entry name" value="NODULATION PROTEIN J"/>
    <property type="match status" value="1"/>
</dbReference>
<feature type="domain" description="ABC transmembrane type-2" evidence="7">
    <location>
        <begin position="21"/>
        <end position="248"/>
    </location>
</feature>
<protein>
    <recommendedName>
        <fullName evidence="6">Transport permease protein</fullName>
    </recommendedName>
</protein>
<evidence type="ECO:0000256" key="5">
    <source>
        <dbReference type="ARBA" id="ARBA00023251"/>
    </source>
</evidence>
<evidence type="ECO:0000259" key="7">
    <source>
        <dbReference type="PROSITE" id="PS51012"/>
    </source>
</evidence>
<feature type="transmembrane region" description="Helical" evidence="6">
    <location>
        <begin position="52"/>
        <end position="77"/>
    </location>
</feature>
<comment type="similarity">
    <text evidence="6">Belongs to the ABC-2 integral membrane protein family.</text>
</comment>
<dbReference type="GO" id="GO:0046677">
    <property type="term" value="P:response to antibiotic"/>
    <property type="evidence" value="ECO:0007669"/>
    <property type="project" value="UniProtKB-KW"/>
</dbReference>
<evidence type="ECO:0000313" key="8">
    <source>
        <dbReference type="EMBL" id="MDI5969394.1"/>
    </source>
</evidence>
<dbReference type="InterPro" id="IPR013525">
    <property type="entry name" value="ABC2_TM"/>
</dbReference>
<evidence type="ECO:0000256" key="4">
    <source>
        <dbReference type="ARBA" id="ARBA00023136"/>
    </source>
</evidence>
<feature type="transmembrane region" description="Helical" evidence="6">
    <location>
        <begin position="98"/>
        <end position="124"/>
    </location>
</feature>
<dbReference type="Pfam" id="PF01061">
    <property type="entry name" value="ABC2_membrane"/>
    <property type="match status" value="1"/>
</dbReference>
<comment type="subcellular location">
    <subcellularLocation>
        <location evidence="6">Cell membrane</location>
        <topology evidence="6">Multi-pass membrane protein</topology>
    </subcellularLocation>
    <subcellularLocation>
        <location evidence="1">Membrane</location>
        <topology evidence="1">Multi-pass membrane protein</topology>
    </subcellularLocation>
</comment>